<feature type="compositionally biased region" description="Low complexity" evidence="1">
    <location>
        <begin position="122"/>
        <end position="135"/>
    </location>
</feature>
<comment type="caution">
    <text evidence="2">The sequence shown here is derived from an EMBL/GenBank/DDBJ whole genome shotgun (WGS) entry which is preliminary data.</text>
</comment>
<feature type="compositionally biased region" description="Basic and acidic residues" evidence="1">
    <location>
        <begin position="59"/>
        <end position="70"/>
    </location>
</feature>
<reference evidence="2 3" key="1">
    <citation type="submission" date="2021-10" db="EMBL/GenBank/DDBJ databases">
        <title>Streptomyces gossypii sp. nov., isolated from soil collected from cotton field.</title>
        <authorList>
            <person name="Ge X."/>
            <person name="Chen X."/>
            <person name="Liu W."/>
        </authorList>
    </citation>
    <scope>NUCLEOTIDE SEQUENCE [LARGE SCALE GENOMIC DNA]</scope>
    <source>
        <strain evidence="2 3">N2-109</strain>
    </source>
</reference>
<dbReference type="RefSeq" id="WP_260220052.1">
    <property type="nucleotide sequence ID" value="NZ_JAJAGO010000011.1"/>
</dbReference>
<feature type="compositionally biased region" description="Pro residues" evidence="1">
    <location>
        <begin position="221"/>
        <end position="231"/>
    </location>
</feature>
<name>A0ABT2JXU8_9ACTN</name>
<evidence type="ECO:0000313" key="2">
    <source>
        <dbReference type="EMBL" id="MCT2592725.1"/>
    </source>
</evidence>
<proteinExistence type="predicted"/>
<organism evidence="2 3">
    <name type="scientific">Streptomyces gossypii</name>
    <dbReference type="NCBI Taxonomy" id="2883101"/>
    <lineage>
        <taxon>Bacteria</taxon>
        <taxon>Bacillati</taxon>
        <taxon>Actinomycetota</taxon>
        <taxon>Actinomycetes</taxon>
        <taxon>Kitasatosporales</taxon>
        <taxon>Streptomycetaceae</taxon>
        <taxon>Streptomyces</taxon>
    </lineage>
</organism>
<evidence type="ECO:0000313" key="3">
    <source>
        <dbReference type="Proteomes" id="UP001156389"/>
    </source>
</evidence>
<protein>
    <submittedName>
        <fullName evidence="2">Uncharacterized protein</fullName>
    </submittedName>
</protein>
<evidence type="ECO:0000256" key="1">
    <source>
        <dbReference type="SAM" id="MobiDB-lite"/>
    </source>
</evidence>
<dbReference type="EMBL" id="JAJAGO010000011">
    <property type="protein sequence ID" value="MCT2592725.1"/>
    <property type="molecule type" value="Genomic_DNA"/>
</dbReference>
<sequence length="266" mass="28137">MPERDRPGEDDFDDDLMALLSRVDSLAEAHPPDELVVLTKEELQRREFQAYAAGWQDAEEARLEEADQQRSPDTVTPSAAASARSRMRLVPPDAAPADVLTFPMDRVNTPPPATASPPPSSSPGTAVTSATAAASEPNGEAGRAPAAKSPGTSRQVSEEQGPELVLDAKPATSRAPDIPPLRHGPGLRSRARAAPAEPVEPVEPEPGPLSATGLPGLPTTPELPGPRPLAPARPHQPQQAVRGAHDPYDPYDPYDPDSSEGQREGR</sequence>
<feature type="compositionally biased region" description="Pro residues" evidence="1">
    <location>
        <begin position="109"/>
        <end position="121"/>
    </location>
</feature>
<feature type="region of interest" description="Disordered" evidence="1">
    <location>
        <begin position="59"/>
        <end position="266"/>
    </location>
</feature>
<keyword evidence="3" id="KW-1185">Reference proteome</keyword>
<gene>
    <name evidence="2" type="ORF">LHJ74_22895</name>
</gene>
<dbReference type="Proteomes" id="UP001156389">
    <property type="component" value="Unassembled WGS sequence"/>
</dbReference>
<accession>A0ABT2JXU8</accession>
<feature type="compositionally biased region" description="Low complexity" evidence="1">
    <location>
        <begin position="208"/>
        <end position="220"/>
    </location>
</feature>